<keyword evidence="2" id="KW-1185">Reference proteome</keyword>
<proteinExistence type="predicted"/>
<evidence type="ECO:0000256" key="1">
    <source>
        <dbReference type="SAM" id="MobiDB-lite"/>
    </source>
</evidence>
<protein>
    <submittedName>
        <fullName evidence="3">Uncharacterized protein LOC116304017</fullName>
    </submittedName>
</protein>
<dbReference type="OrthoDB" id="10286202at2759"/>
<dbReference type="InParanoid" id="A0A6P8IRC7"/>
<feature type="compositionally biased region" description="Basic and acidic residues" evidence="1">
    <location>
        <begin position="1"/>
        <end position="13"/>
    </location>
</feature>
<feature type="region of interest" description="Disordered" evidence="1">
    <location>
        <begin position="88"/>
        <end position="107"/>
    </location>
</feature>
<evidence type="ECO:0000313" key="3">
    <source>
        <dbReference type="RefSeq" id="XP_031569524.1"/>
    </source>
</evidence>
<sequence length="265" mass="31501">MGRLHENVEEQRQKMRPKRKCSEKGKILPCTEDVTHSRSEKTSEMMSQQEVDTVTKRKIKAKELKDSIELHSASLRLKQICFNYASSMNESTPKSQERKTKDQEKMEENQEFTFDFSNRLIALAREKQAENRKRRRSESKTSYRKRKVSGNGGSHDNSGLKRKRQRLSQSQSSWEDFDTTFEKMLNCENELMNETQMKFQSAKRWSTVSNLAPMDFEFSRRLAELSRKNQRYQHEEHAHCCRCVQSFECFWPRSNLQTIRRQGYC</sequence>
<feature type="compositionally biased region" description="Basic and acidic residues" evidence="1">
    <location>
        <begin position="33"/>
        <end position="43"/>
    </location>
</feature>
<dbReference type="AlphaFoldDB" id="A0A6P8IRC7"/>
<feature type="compositionally biased region" description="Basic residues" evidence="1">
    <location>
        <begin position="132"/>
        <end position="148"/>
    </location>
</feature>
<dbReference type="KEGG" id="aten:116304017"/>
<dbReference type="Proteomes" id="UP000515163">
    <property type="component" value="Unplaced"/>
</dbReference>
<evidence type="ECO:0000313" key="2">
    <source>
        <dbReference type="Proteomes" id="UP000515163"/>
    </source>
</evidence>
<gene>
    <name evidence="3" type="primary">LOC116304017</name>
</gene>
<reference evidence="3" key="1">
    <citation type="submission" date="2025-08" db="UniProtKB">
        <authorList>
            <consortium name="RefSeq"/>
        </authorList>
    </citation>
    <scope>IDENTIFICATION</scope>
    <source>
        <tissue evidence="3">Tentacle</tissue>
    </source>
</reference>
<feature type="compositionally biased region" description="Basic and acidic residues" evidence="1">
    <location>
        <begin position="95"/>
        <end position="107"/>
    </location>
</feature>
<feature type="region of interest" description="Disordered" evidence="1">
    <location>
        <begin position="125"/>
        <end position="174"/>
    </location>
</feature>
<name>A0A6P8IRC7_ACTTE</name>
<dbReference type="GeneID" id="116304017"/>
<feature type="region of interest" description="Disordered" evidence="1">
    <location>
        <begin position="1"/>
        <end position="54"/>
    </location>
</feature>
<accession>A0A6P8IRC7</accession>
<dbReference type="RefSeq" id="XP_031569524.1">
    <property type="nucleotide sequence ID" value="XM_031713664.1"/>
</dbReference>
<organism evidence="2 3">
    <name type="scientific">Actinia tenebrosa</name>
    <name type="common">Australian red waratah sea anemone</name>
    <dbReference type="NCBI Taxonomy" id="6105"/>
    <lineage>
        <taxon>Eukaryota</taxon>
        <taxon>Metazoa</taxon>
        <taxon>Cnidaria</taxon>
        <taxon>Anthozoa</taxon>
        <taxon>Hexacorallia</taxon>
        <taxon>Actiniaria</taxon>
        <taxon>Actiniidae</taxon>
        <taxon>Actinia</taxon>
    </lineage>
</organism>